<name>A0A5B7ED12_PORTR</name>
<sequence>MAGVTSSPSSSSLASSSPSSPELILDMSLTLTRLTPGFASLPNLGGLLDTPVGVPIDIPAEPPEDTPGGTPDSETLTMGEILGCVMVPVGVKALDTPVVCSVGVEVARGEGICADFMCCMCQHHLWDTTLRRDRSQHLWLKFCFLLKLTQYWMLSADFNFNTCQFLLVTTEMLHKLKIC</sequence>
<comment type="caution">
    <text evidence="2">The sequence shown here is derived from an EMBL/GenBank/DDBJ whole genome shotgun (WGS) entry which is preliminary data.</text>
</comment>
<proteinExistence type="predicted"/>
<evidence type="ECO:0000313" key="3">
    <source>
        <dbReference type="Proteomes" id="UP000324222"/>
    </source>
</evidence>
<evidence type="ECO:0000313" key="2">
    <source>
        <dbReference type="EMBL" id="MPC31398.1"/>
    </source>
</evidence>
<gene>
    <name evidence="2" type="ORF">E2C01_024685</name>
</gene>
<dbReference type="Proteomes" id="UP000324222">
    <property type="component" value="Unassembled WGS sequence"/>
</dbReference>
<evidence type="ECO:0000256" key="1">
    <source>
        <dbReference type="SAM" id="MobiDB-lite"/>
    </source>
</evidence>
<reference evidence="2 3" key="1">
    <citation type="submission" date="2019-05" db="EMBL/GenBank/DDBJ databases">
        <title>Another draft genome of Portunus trituberculatus and its Hox gene families provides insights of decapod evolution.</title>
        <authorList>
            <person name="Jeong J.-H."/>
            <person name="Song I."/>
            <person name="Kim S."/>
            <person name="Choi T."/>
            <person name="Kim D."/>
            <person name="Ryu S."/>
            <person name="Kim W."/>
        </authorList>
    </citation>
    <scope>NUCLEOTIDE SEQUENCE [LARGE SCALE GENOMIC DNA]</scope>
    <source>
        <tissue evidence="2">Muscle</tissue>
    </source>
</reference>
<keyword evidence="3" id="KW-1185">Reference proteome</keyword>
<dbReference type="EMBL" id="VSRR010002427">
    <property type="protein sequence ID" value="MPC31398.1"/>
    <property type="molecule type" value="Genomic_DNA"/>
</dbReference>
<protein>
    <submittedName>
        <fullName evidence="2">Uncharacterized protein</fullName>
    </submittedName>
</protein>
<dbReference type="AlphaFoldDB" id="A0A5B7ED12"/>
<feature type="region of interest" description="Disordered" evidence="1">
    <location>
        <begin position="1"/>
        <end position="20"/>
    </location>
</feature>
<accession>A0A5B7ED12</accession>
<organism evidence="2 3">
    <name type="scientific">Portunus trituberculatus</name>
    <name type="common">Swimming crab</name>
    <name type="synonym">Neptunus trituberculatus</name>
    <dbReference type="NCBI Taxonomy" id="210409"/>
    <lineage>
        <taxon>Eukaryota</taxon>
        <taxon>Metazoa</taxon>
        <taxon>Ecdysozoa</taxon>
        <taxon>Arthropoda</taxon>
        <taxon>Crustacea</taxon>
        <taxon>Multicrustacea</taxon>
        <taxon>Malacostraca</taxon>
        <taxon>Eumalacostraca</taxon>
        <taxon>Eucarida</taxon>
        <taxon>Decapoda</taxon>
        <taxon>Pleocyemata</taxon>
        <taxon>Brachyura</taxon>
        <taxon>Eubrachyura</taxon>
        <taxon>Portunoidea</taxon>
        <taxon>Portunidae</taxon>
        <taxon>Portuninae</taxon>
        <taxon>Portunus</taxon>
    </lineage>
</organism>